<comment type="caution">
    <text evidence="1">The sequence shown here is derived from an EMBL/GenBank/DDBJ whole genome shotgun (WGS) entry which is preliminary data.</text>
</comment>
<accession>F7QX70</accession>
<name>F7QX70_9LACO</name>
<sequence>MQICRQPLFGYFHHGMRLSYMQKTGSDLRLIANHPVFQFEA</sequence>
<dbReference type="AlphaFoldDB" id="F7QX70"/>
<evidence type="ECO:0000313" key="1">
    <source>
        <dbReference type="EMBL" id="EGM53631.1"/>
    </source>
</evidence>
<proteinExistence type="predicted"/>
<evidence type="ECO:0000313" key="2">
    <source>
        <dbReference type="Proteomes" id="UP000002971"/>
    </source>
</evidence>
<protein>
    <submittedName>
        <fullName evidence="1">Uncharacterized protein</fullName>
    </submittedName>
</protein>
<dbReference type="Proteomes" id="UP000002971">
    <property type="component" value="Unassembled WGS sequence"/>
</dbReference>
<organism evidence="1 2">
    <name type="scientific">Ligilactobacillus ruminis SPM0211</name>
    <dbReference type="NCBI Taxonomy" id="1040964"/>
    <lineage>
        <taxon>Bacteria</taxon>
        <taxon>Bacillati</taxon>
        <taxon>Bacillota</taxon>
        <taxon>Bacilli</taxon>
        <taxon>Lactobacillales</taxon>
        <taxon>Lactobacillaceae</taxon>
        <taxon>Ligilactobacillus</taxon>
    </lineage>
</organism>
<gene>
    <name evidence="1" type="ORF">LRU_00024</name>
</gene>
<reference evidence="1 2" key="1">
    <citation type="journal article" date="2011" name="J. Bacteriol.">
        <title>Genome Sequence of Lactobacillus ruminis SPM0211, Isolated from a Fecal Sample from a Healthy Korean.</title>
        <authorList>
            <person name="Lee S."/>
            <person name="Cho Y.J."/>
            <person name="Lee A.H."/>
            <person name="Chun J."/>
            <person name="Ha N.J."/>
            <person name="Ko G."/>
        </authorList>
    </citation>
    <scope>NUCLEOTIDE SEQUENCE [LARGE SCALE GENOMIC DNA]</scope>
    <source>
        <strain evidence="1 2">SPM0211</strain>
    </source>
</reference>
<dbReference type="EMBL" id="AFOJ01000001">
    <property type="protein sequence ID" value="EGM53631.1"/>
    <property type="molecule type" value="Genomic_DNA"/>
</dbReference>